<evidence type="ECO:0000313" key="1">
    <source>
        <dbReference type="EMBL" id="GAH20338.1"/>
    </source>
</evidence>
<gene>
    <name evidence="1" type="ORF">S03H2_01404</name>
</gene>
<dbReference type="EMBL" id="BARU01000407">
    <property type="protein sequence ID" value="GAH20338.1"/>
    <property type="molecule type" value="Genomic_DNA"/>
</dbReference>
<dbReference type="AlphaFoldDB" id="X1FHR3"/>
<reference evidence="1" key="1">
    <citation type="journal article" date="2014" name="Front. Microbiol.">
        <title>High frequency of phylogenetically diverse reductive dehalogenase-homologous genes in deep subseafloor sedimentary metagenomes.</title>
        <authorList>
            <person name="Kawai M."/>
            <person name="Futagami T."/>
            <person name="Toyoda A."/>
            <person name="Takaki Y."/>
            <person name="Nishi S."/>
            <person name="Hori S."/>
            <person name="Arai W."/>
            <person name="Tsubouchi T."/>
            <person name="Morono Y."/>
            <person name="Uchiyama I."/>
            <person name="Ito T."/>
            <person name="Fujiyama A."/>
            <person name="Inagaki F."/>
            <person name="Takami H."/>
        </authorList>
    </citation>
    <scope>NUCLEOTIDE SEQUENCE</scope>
    <source>
        <strain evidence="1">Expedition CK06-06</strain>
    </source>
</reference>
<dbReference type="Pfam" id="PF15956">
    <property type="entry name" value="DUF4760"/>
    <property type="match status" value="1"/>
</dbReference>
<sequence>MSKPTKEDAALLLQLLSVFAANEKNSIATNWVFEKLHEKDYDEFKTKYPMGSEGYKNLARFASNGELIGTLVNQELLSEDLVFDLWGGMLWERVEPILLGMRKEANMPRMYENYEVCAKKYQTWAEKNPPKV</sequence>
<protein>
    <submittedName>
        <fullName evidence="1">Uncharacterized protein</fullName>
    </submittedName>
</protein>
<comment type="caution">
    <text evidence="1">The sequence shown here is derived from an EMBL/GenBank/DDBJ whole genome shotgun (WGS) entry which is preliminary data.</text>
</comment>
<name>X1FHR3_9ZZZZ</name>
<organism evidence="1">
    <name type="scientific">marine sediment metagenome</name>
    <dbReference type="NCBI Taxonomy" id="412755"/>
    <lineage>
        <taxon>unclassified sequences</taxon>
        <taxon>metagenomes</taxon>
        <taxon>ecological metagenomes</taxon>
    </lineage>
</organism>
<accession>X1FHR3</accession>
<dbReference type="InterPro" id="IPR031876">
    <property type="entry name" value="DUF4760"/>
</dbReference>
<proteinExistence type="predicted"/>